<dbReference type="PRINTS" id="PR00853">
    <property type="entry name" value="XPGRADSUPER"/>
</dbReference>
<keyword evidence="10" id="KW-0539">Nucleus</keyword>
<keyword evidence="9" id="KW-0234">DNA repair</keyword>
<comment type="subcellular location">
    <subcellularLocation>
        <location evidence="2">Nucleus</location>
    </subcellularLocation>
</comment>
<comment type="similarity">
    <text evidence="11">Belongs to the XPG/RAD2 endonuclease family. GEN subfamily.</text>
</comment>
<reference evidence="14" key="1">
    <citation type="submission" date="2020-11" db="EMBL/GenBank/DDBJ databases">
        <authorList>
            <person name="Tran Van P."/>
        </authorList>
    </citation>
    <scope>NUCLEOTIDE SEQUENCE</scope>
</reference>
<dbReference type="GO" id="GO:0005634">
    <property type="term" value="C:nucleus"/>
    <property type="evidence" value="ECO:0007669"/>
    <property type="project" value="UniProtKB-SubCell"/>
</dbReference>
<dbReference type="PANTHER" id="PTHR16171">
    <property type="entry name" value="DNA REPAIR PROTEIN COMPLEMENTING XP-G CELLS-RELATED"/>
    <property type="match status" value="1"/>
</dbReference>
<keyword evidence="7" id="KW-0378">Hydrolase</keyword>
<evidence type="ECO:0000256" key="3">
    <source>
        <dbReference type="ARBA" id="ARBA00022722"/>
    </source>
</evidence>
<dbReference type="SUPFAM" id="SSF47807">
    <property type="entry name" value="5' to 3' exonuclease, C-terminal subdomain"/>
    <property type="match status" value="1"/>
</dbReference>
<name>A0A7R9LBJ5_9ACAR</name>
<dbReference type="Proteomes" id="UP000728032">
    <property type="component" value="Unassembled WGS sequence"/>
</dbReference>
<gene>
    <name evidence="14" type="ORF">ONB1V03_LOCUS1461</name>
</gene>
<dbReference type="InterPro" id="IPR029060">
    <property type="entry name" value="PIN-like_dom_sf"/>
</dbReference>
<evidence type="ECO:0000256" key="11">
    <source>
        <dbReference type="ARBA" id="ARBA00038112"/>
    </source>
</evidence>
<dbReference type="CDD" id="cd09868">
    <property type="entry name" value="PIN_XPG_RAD2"/>
    <property type="match status" value="1"/>
</dbReference>
<evidence type="ECO:0000313" key="14">
    <source>
        <dbReference type="EMBL" id="CAD7638552.1"/>
    </source>
</evidence>
<dbReference type="GO" id="GO:0003697">
    <property type="term" value="F:single-stranded DNA binding"/>
    <property type="evidence" value="ECO:0007669"/>
    <property type="project" value="InterPro"/>
</dbReference>
<keyword evidence="3" id="KW-0540">Nuclease</keyword>
<keyword evidence="15" id="KW-1185">Reference proteome</keyword>
<sequence length="497" mass="55815">MQNVIKLDESMRFTKIKAIEVNTDSDSDGFEEVGPLTTDAMSAPNIEPLNVKESVGLSETDRVGTEEECVDGIDENKTHLNTEINSLADEDSLSDIPEETIKGLEPSPSKSSTNFESISREELINSYREVNNQNRLTNHTTDQMMSDCQELLRLFGIPFILSPTEAEAQCAALELLGLTDGTITDDSDVLLFGAQNVYKNFFTESKFVELFTAKDIETRFGLTRSSMICIALLCGSDYTDGVDGVGAVTATEILSEFPGDGLKPLLDLKDWLTTKHMSTDKRPDNKIREKFLKIKVNDSFPNRVIFDAYINPTVDKSEEKFLWAMPQLEELRRYASTRFGWTQTKTDSILLPVLKKVNQKQTQQTIDGYFKVQVQPKETALLSKRLSKAINKLRGKTQQTIDGYFKVQVQPKETALLSKRLSKAINKLRGKESEPAMSASTSSKTSQLTNKVKNQRKKRPTNVNTNQMNPKSKKRKTNTRTQKPKELTLSETSSDSD</sequence>
<keyword evidence="6" id="KW-0227">DNA damage</keyword>
<keyword evidence="8" id="KW-0460">Magnesium</keyword>
<dbReference type="Pfam" id="PF00867">
    <property type="entry name" value="XPG_I"/>
    <property type="match status" value="1"/>
</dbReference>
<dbReference type="Gene3D" id="3.40.50.1010">
    <property type="entry name" value="5'-nuclease"/>
    <property type="match status" value="1"/>
</dbReference>
<dbReference type="AlphaFoldDB" id="A0A7R9LBJ5"/>
<dbReference type="InterPro" id="IPR001044">
    <property type="entry name" value="XPG/Rad2_eukaryotes"/>
</dbReference>
<dbReference type="PRINTS" id="PR00066">
    <property type="entry name" value="XRODRMPGMNTG"/>
</dbReference>
<dbReference type="OrthoDB" id="31113at2759"/>
<accession>A0A7R9LBJ5</accession>
<dbReference type="EMBL" id="OC915085">
    <property type="protein sequence ID" value="CAD7638552.1"/>
    <property type="molecule type" value="Genomic_DNA"/>
</dbReference>
<evidence type="ECO:0000256" key="2">
    <source>
        <dbReference type="ARBA" id="ARBA00004123"/>
    </source>
</evidence>
<dbReference type="InterPro" id="IPR006084">
    <property type="entry name" value="XPG/Rad2"/>
</dbReference>
<evidence type="ECO:0000256" key="7">
    <source>
        <dbReference type="ARBA" id="ARBA00022801"/>
    </source>
</evidence>
<dbReference type="Gene3D" id="1.10.150.20">
    <property type="entry name" value="5' to 3' exonuclease, C-terminal subdomain"/>
    <property type="match status" value="1"/>
</dbReference>
<evidence type="ECO:0000256" key="6">
    <source>
        <dbReference type="ARBA" id="ARBA00022763"/>
    </source>
</evidence>
<dbReference type="GO" id="GO:0000400">
    <property type="term" value="F:four-way junction DNA binding"/>
    <property type="evidence" value="ECO:0007669"/>
    <property type="project" value="UniProtKB-ARBA"/>
</dbReference>
<feature type="region of interest" description="Disordered" evidence="12">
    <location>
        <begin position="25"/>
        <end position="51"/>
    </location>
</feature>
<feature type="domain" description="XPG-I" evidence="13">
    <location>
        <begin position="153"/>
        <end position="222"/>
    </location>
</feature>
<keyword evidence="4" id="KW-0479">Metal-binding</keyword>
<organism evidence="14">
    <name type="scientific">Oppiella nova</name>
    <dbReference type="NCBI Taxonomy" id="334625"/>
    <lineage>
        <taxon>Eukaryota</taxon>
        <taxon>Metazoa</taxon>
        <taxon>Ecdysozoa</taxon>
        <taxon>Arthropoda</taxon>
        <taxon>Chelicerata</taxon>
        <taxon>Arachnida</taxon>
        <taxon>Acari</taxon>
        <taxon>Acariformes</taxon>
        <taxon>Sarcoptiformes</taxon>
        <taxon>Oribatida</taxon>
        <taxon>Brachypylina</taxon>
        <taxon>Oppioidea</taxon>
        <taxon>Oppiidae</taxon>
        <taxon>Oppiella</taxon>
    </lineage>
</organism>
<dbReference type="InterPro" id="IPR036279">
    <property type="entry name" value="5-3_exonuclease_C_sf"/>
</dbReference>
<dbReference type="InterPro" id="IPR006086">
    <property type="entry name" value="XPG-I_dom"/>
</dbReference>
<dbReference type="SUPFAM" id="SSF88723">
    <property type="entry name" value="PIN domain-like"/>
    <property type="match status" value="1"/>
</dbReference>
<dbReference type="GO" id="GO:0017108">
    <property type="term" value="F:5'-flap endonuclease activity"/>
    <property type="evidence" value="ECO:0007669"/>
    <property type="project" value="UniProtKB-ARBA"/>
</dbReference>
<feature type="region of interest" description="Disordered" evidence="12">
    <location>
        <begin position="428"/>
        <end position="497"/>
    </location>
</feature>
<evidence type="ECO:0000256" key="5">
    <source>
        <dbReference type="ARBA" id="ARBA00022759"/>
    </source>
</evidence>
<evidence type="ECO:0000256" key="9">
    <source>
        <dbReference type="ARBA" id="ARBA00023204"/>
    </source>
</evidence>
<keyword evidence="5" id="KW-0255">Endonuclease</keyword>
<dbReference type="GO" id="GO:0008821">
    <property type="term" value="F:crossover junction DNA endonuclease activity"/>
    <property type="evidence" value="ECO:0007669"/>
    <property type="project" value="UniProtKB-ARBA"/>
</dbReference>
<evidence type="ECO:0000256" key="10">
    <source>
        <dbReference type="ARBA" id="ARBA00023242"/>
    </source>
</evidence>
<dbReference type="FunFam" id="1.10.150.20:FF:000030">
    <property type="entry name" value="Flap endonuclease GEN-like 1"/>
    <property type="match status" value="1"/>
</dbReference>
<dbReference type="GO" id="GO:0006289">
    <property type="term" value="P:nucleotide-excision repair"/>
    <property type="evidence" value="ECO:0007669"/>
    <property type="project" value="InterPro"/>
</dbReference>
<dbReference type="GO" id="GO:0046872">
    <property type="term" value="F:metal ion binding"/>
    <property type="evidence" value="ECO:0007669"/>
    <property type="project" value="UniProtKB-KW"/>
</dbReference>
<evidence type="ECO:0000259" key="13">
    <source>
        <dbReference type="SMART" id="SM00484"/>
    </source>
</evidence>
<dbReference type="PANTHER" id="PTHR16171:SF7">
    <property type="entry name" value="DNA REPAIR PROTEIN RAD2"/>
    <property type="match status" value="1"/>
</dbReference>
<dbReference type="SMART" id="SM00279">
    <property type="entry name" value="HhH2"/>
    <property type="match status" value="1"/>
</dbReference>
<dbReference type="CDD" id="cd09904">
    <property type="entry name" value="H3TH_XPG"/>
    <property type="match status" value="1"/>
</dbReference>
<dbReference type="EMBL" id="CAJPVJ010000260">
    <property type="protein sequence ID" value="CAG2161860.1"/>
    <property type="molecule type" value="Genomic_DNA"/>
</dbReference>
<evidence type="ECO:0000256" key="8">
    <source>
        <dbReference type="ARBA" id="ARBA00022842"/>
    </source>
</evidence>
<dbReference type="SMART" id="SM00484">
    <property type="entry name" value="XPGI"/>
    <property type="match status" value="1"/>
</dbReference>
<feature type="compositionally biased region" description="Polar residues" evidence="12">
    <location>
        <begin position="438"/>
        <end position="452"/>
    </location>
</feature>
<dbReference type="InterPro" id="IPR008918">
    <property type="entry name" value="HhH2"/>
</dbReference>
<comment type="cofactor">
    <cofactor evidence="1">
        <name>Mg(2+)</name>
        <dbReference type="ChEBI" id="CHEBI:18420"/>
    </cofactor>
</comment>
<proteinExistence type="inferred from homology"/>
<protein>
    <recommendedName>
        <fullName evidence="13">XPG-I domain-containing protein</fullName>
    </recommendedName>
</protein>
<evidence type="ECO:0000256" key="4">
    <source>
        <dbReference type="ARBA" id="ARBA00022723"/>
    </source>
</evidence>
<evidence type="ECO:0000313" key="15">
    <source>
        <dbReference type="Proteomes" id="UP000728032"/>
    </source>
</evidence>
<feature type="compositionally biased region" description="Polar residues" evidence="12">
    <location>
        <begin position="461"/>
        <end position="470"/>
    </location>
</feature>
<evidence type="ECO:0000256" key="12">
    <source>
        <dbReference type="SAM" id="MobiDB-lite"/>
    </source>
</evidence>
<evidence type="ECO:0000256" key="1">
    <source>
        <dbReference type="ARBA" id="ARBA00001946"/>
    </source>
</evidence>